<dbReference type="Pfam" id="PF00534">
    <property type="entry name" value="Glycos_transf_1"/>
    <property type="match status" value="1"/>
</dbReference>
<dbReference type="InterPro" id="IPR001296">
    <property type="entry name" value="Glyco_trans_1"/>
</dbReference>
<evidence type="ECO:0000256" key="2">
    <source>
        <dbReference type="ARBA" id="ARBA00022679"/>
    </source>
</evidence>
<dbReference type="AlphaFoldDB" id="A0ABC8BZ86"/>
<name>A0ABC8BZ86_9ACTN</name>
<dbReference type="PANTHER" id="PTHR45947">
    <property type="entry name" value="SULFOQUINOVOSYL TRANSFERASE SQD2"/>
    <property type="match status" value="1"/>
</dbReference>
<evidence type="ECO:0000259" key="3">
    <source>
        <dbReference type="Pfam" id="PF00534"/>
    </source>
</evidence>
<accession>A0ABC8BZ86</accession>
<dbReference type="Proteomes" id="UP000192251">
    <property type="component" value="Chromosome"/>
</dbReference>
<dbReference type="GO" id="GO:0016757">
    <property type="term" value="F:glycosyltransferase activity"/>
    <property type="evidence" value="ECO:0007669"/>
    <property type="project" value="UniProtKB-KW"/>
</dbReference>
<dbReference type="Pfam" id="PF13579">
    <property type="entry name" value="Glyco_trans_4_4"/>
    <property type="match status" value="1"/>
</dbReference>
<dbReference type="InterPro" id="IPR028098">
    <property type="entry name" value="Glyco_trans_4-like_N"/>
</dbReference>
<gene>
    <name evidence="5" type="ORF">B7C62_25185</name>
</gene>
<protein>
    <submittedName>
        <fullName evidence="5">Glycosyl transferase</fullName>
    </submittedName>
</protein>
<organism evidence="5 6">
    <name type="scientific">Kitasatospora albolonga</name>
    <dbReference type="NCBI Taxonomy" id="68173"/>
    <lineage>
        <taxon>Bacteria</taxon>
        <taxon>Bacillati</taxon>
        <taxon>Actinomycetota</taxon>
        <taxon>Actinomycetes</taxon>
        <taxon>Kitasatosporales</taxon>
        <taxon>Streptomycetaceae</taxon>
        <taxon>Kitasatospora</taxon>
    </lineage>
</organism>
<dbReference type="CDD" id="cd03801">
    <property type="entry name" value="GT4_PimA-like"/>
    <property type="match status" value="1"/>
</dbReference>
<dbReference type="EMBL" id="CP020563">
    <property type="protein sequence ID" value="ARF75168.1"/>
    <property type="molecule type" value="Genomic_DNA"/>
</dbReference>
<dbReference type="RefSeq" id="WP_084749212.1">
    <property type="nucleotide sequence ID" value="NZ_CP020563.1"/>
</dbReference>
<dbReference type="GO" id="GO:1901137">
    <property type="term" value="P:carbohydrate derivative biosynthetic process"/>
    <property type="evidence" value="ECO:0007669"/>
    <property type="project" value="UniProtKB-ARBA"/>
</dbReference>
<keyword evidence="2 5" id="KW-0808">Transferase</keyword>
<feature type="domain" description="Glycosyltransferase subfamily 4-like N-terminal" evidence="4">
    <location>
        <begin position="38"/>
        <end position="190"/>
    </location>
</feature>
<keyword evidence="1" id="KW-0328">Glycosyltransferase</keyword>
<reference evidence="5 6" key="1">
    <citation type="submission" date="2017-04" db="EMBL/GenBank/DDBJ databases">
        <title>The complete genome sequence of Streptomyces albolongus YIM 101047, the producer of novel bafilomycins and novel odoriferous sesquiterpenoids.</title>
        <authorList>
            <person name="Yin M."/>
            <person name="Jiang Y."/>
        </authorList>
    </citation>
    <scope>NUCLEOTIDE SEQUENCE [LARGE SCALE GENOMIC DNA]</scope>
    <source>
        <strain evidence="5 6">YIM 101047</strain>
    </source>
</reference>
<dbReference type="Gene3D" id="3.40.50.2000">
    <property type="entry name" value="Glycogen Phosphorylase B"/>
    <property type="match status" value="2"/>
</dbReference>
<dbReference type="InterPro" id="IPR050194">
    <property type="entry name" value="Glycosyltransferase_grp1"/>
</dbReference>
<keyword evidence="6" id="KW-1185">Reference proteome</keyword>
<evidence type="ECO:0000256" key="1">
    <source>
        <dbReference type="ARBA" id="ARBA00022676"/>
    </source>
</evidence>
<evidence type="ECO:0000259" key="4">
    <source>
        <dbReference type="Pfam" id="PF13579"/>
    </source>
</evidence>
<dbReference type="SUPFAM" id="SSF53756">
    <property type="entry name" value="UDP-Glycosyltransferase/glycogen phosphorylase"/>
    <property type="match status" value="1"/>
</dbReference>
<proteinExistence type="predicted"/>
<evidence type="ECO:0000313" key="5">
    <source>
        <dbReference type="EMBL" id="ARF75168.1"/>
    </source>
</evidence>
<sequence>MTRRPAHREGPAATRRAAPPPRFDVAIVLTYYLPYTSGLTEVARTVAEGLAARGRRVAVVASRHDPAHPARETVNGVEVFRAPVAARVGRGVLSPGFAPLAGRVARASRVVNIHLPMLEAGAVARLAGNTPVVSTHHDDVWLPPGRLAPLQVKVVDASVGAALRRSAAVVVNNVDHAEHSRHWPLMRGRTLLAIAPPCRQREPAPATFRETAGPHVGFLGRIAHEKGLHHLVDAFRTLPDPEARLLIAGDYSKVAGGSVVGALRTRAGDDTRIRFTGFLDDARVPEFYASLDAFALPSVAEESFGISQAEAMMLGVPSVASDAPGMRVPVSETGFGRLFPPGDAHALAAALTEVAAFPPERRAEGARATRARYGTDACLDAYDALFQEAGAVRGAAA</sequence>
<evidence type="ECO:0000313" key="6">
    <source>
        <dbReference type="Proteomes" id="UP000192251"/>
    </source>
</evidence>
<feature type="domain" description="Glycosyl transferase family 1" evidence="3">
    <location>
        <begin position="214"/>
        <end position="363"/>
    </location>
</feature>
<dbReference type="KEGG" id="kab:B7C62_25185"/>
<dbReference type="PANTHER" id="PTHR45947:SF3">
    <property type="entry name" value="SULFOQUINOVOSYL TRANSFERASE SQD2"/>
    <property type="match status" value="1"/>
</dbReference>